<dbReference type="AlphaFoldDB" id="A0A916U3E6"/>
<evidence type="ECO:0000256" key="7">
    <source>
        <dbReference type="SAM" id="Phobius"/>
    </source>
</evidence>
<keyword evidence="2 7" id="KW-0812">Transmembrane</keyword>
<reference evidence="9" key="1">
    <citation type="journal article" date="2014" name="Int. J. Syst. Evol. Microbiol.">
        <title>Complete genome sequence of Corynebacterium casei LMG S-19264T (=DSM 44701T), isolated from a smear-ripened cheese.</title>
        <authorList>
            <consortium name="US DOE Joint Genome Institute (JGI-PGF)"/>
            <person name="Walter F."/>
            <person name="Albersmeier A."/>
            <person name="Kalinowski J."/>
            <person name="Ruckert C."/>
        </authorList>
    </citation>
    <scope>NUCLEOTIDE SEQUENCE</scope>
    <source>
        <strain evidence="9">CGMCC 1.12919</strain>
    </source>
</reference>
<feature type="compositionally biased region" description="Basic and acidic residues" evidence="6">
    <location>
        <begin position="155"/>
        <end position="165"/>
    </location>
</feature>
<evidence type="ECO:0000256" key="4">
    <source>
        <dbReference type="ARBA" id="ARBA00023136"/>
    </source>
</evidence>
<proteinExistence type="inferred from homology"/>
<evidence type="ECO:0000256" key="1">
    <source>
        <dbReference type="ARBA" id="ARBA00004167"/>
    </source>
</evidence>
<feature type="region of interest" description="Disordered" evidence="6">
    <location>
        <begin position="155"/>
        <end position="175"/>
    </location>
</feature>
<dbReference type="GO" id="GO:0016020">
    <property type="term" value="C:membrane"/>
    <property type="evidence" value="ECO:0007669"/>
    <property type="project" value="UniProtKB-SubCell"/>
</dbReference>
<dbReference type="SUPFAM" id="SSF46565">
    <property type="entry name" value="Chaperone J-domain"/>
    <property type="match status" value="1"/>
</dbReference>
<evidence type="ECO:0000256" key="3">
    <source>
        <dbReference type="ARBA" id="ARBA00022989"/>
    </source>
</evidence>
<gene>
    <name evidence="9" type="ORF">GCM10010994_15520</name>
</gene>
<evidence type="ECO:0000256" key="5">
    <source>
        <dbReference type="ARBA" id="ARBA00038105"/>
    </source>
</evidence>
<feature type="transmembrane region" description="Helical" evidence="7">
    <location>
        <begin position="28"/>
        <end position="49"/>
    </location>
</feature>
<dbReference type="Pfam" id="PF00226">
    <property type="entry name" value="DnaJ"/>
    <property type="match status" value="1"/>
</dbReference>
<dbReference type="EMBL" id="BMGG01000002">
    <property type="protein sequence ID" value="GGC57428.1"/>
    <property type="molecule type" value="Genomic_DNA"/>
</dbReference>
<protein>
    <submittedName>
        <fullName evidence="9">Molecular chaperone DnaJ</fullName>
    </submittedName>
</protein>
<evidence type="ECO:0000256" key="2">
    <source>
        <dbReference type="ARBA" id="ARBA00022692"/>
    </source>
</evidence>
<keyword evidence="3 7" id="KW-1133">Transmembrane helix</keyword>
<evidence type="ECO:0000313" key="10">
    <source>
        <dbReference type="Proteomes" id="UP000637002"/>
    </source>
</evidence>
<evidence type="ECO:0000313" key="9">
    <source>
        <dbReference type="EMBL" id="GGC57428.1"/>
    </source>
</evidence>
<dbReference type="RefSeq" id="WP_188608682.1">
    <property type="nucleotide sequence ID" value="NZ_BMGG01000002.1"/>
</dbReference>
<accession>A0A916U3E6</accession>
<feature type="domain" description="J" evidence="8">
    <location>
        <begin position="179"/>
        <end position="232"/>
    </location>
</feature>
<feature type="transmembrane region" description="Helical" evidence="7">
    <location>
        <begin position="56"/>
        <end position="74"/>
    </location>
</feature>
<comment type="subcellular location">
    <subcellularLocation>
        <location evidence="1">Membrane</location>
        <topology evidence="1">Single-pass membrane protein</topology>
    </subcellularLocation>
</comment>
<dbReference type="InterPro" id="IPR001623">
    <property type="entry name" value="DnaJ_domain"/>
</dbReference>
<evidence type="ECO:0000256" key="6">
    <source>
        <dbReference type="SAM" id="MobiDB-lite"/>
    </source>
</evidence>
<dbReference type="PANTHER" id="PTHR12763:SF28">
    <property type="entry name" value="GEO10507P1-RELATED"/>
    <property type="match status" value="1"/>
</dbReference>
<name>A0A916U3E6_9HYPH</name>
<reference evidence="9" key="2">
    <citation type="submission" date="2020-09" db="EMBL/GenBank/DDBJ databases">
        <authorList>
            <person name="Sun Q."/>
            <person name="Zhou Y."/>
        </authorList>
    </citation>
    <scope>NUCLEOTIDE SEQUENCE</scope>
    <source>
        <strain evidence="9">CGMCC 1.12919</strain>
    </source>
</reference>
<comment type="caution">
    <text evidence="9">The sequence shown here is derived from an EMBL/GenBank/DDBJ whole genome shotgun (WGS) entry which is preliminary data.</text>
</comment>
<dbReference type="InterPro" id="IPR036869">
    <property type="entry name" value="J_dom_sf"/>
</dbReference>
<dbReference type="PANTHER" id="PTHR12763">
    <property type="match status" value="1"/>
</dbReference>
<sequence>MALLAGVVALALLWWLLSNYTKSDPKALAATLRKVAGATAFGFAGLLLLRGRLDMAVLVAGGGAWLYGGMPFGLPNPFQRGPARVAKVRSAMIEMDLDAATGALRGRVLAGPLAGTELDTLDRGGLLALLRQCRASDFDGARLLEAYLDRRTPGWRKDAQGDADARAGQAPPGAMTEQEAYEVLGLAPGASDEEVAAAHRALIKRLHPDLGGTTYLAARVNQAKDVLLARHR</sequence>
<dbReference type="Proteomes" id="UP000637002">
    <property type="component" value="Unassembled WGS sequence"/>
</dbReference>
<keyword evidence="4 7" id="KW-0472">Membrane</keyword>
<dbReference type="PROSITE" id="PS50076">
    <property type="entry name" value="DNAJ_2"/>
    <property type="match status" value="1"/>
</dbReference>
<evidence type="ECO:0000259" key="8">
    <source>
        <dbReference type="PROSITE" id="PS50076"/>
    </source>
</evidence>
<keyword evidence="10" id="KW-1185">Reference proteome</keyword>
<dbReference type="CDD" id="cd06257">
    <property type="entry name" value="DnaJ"/>
    <property type="match status" value="1"/>
</dbReference>
<comment type="similarity">
    <text evidence="5">Belongs to the TIM14 family.</text>
</comment>
<dbReference type="SMART" id="SM00271">
    <property type="entry name" value="DnaJ"/>
    <property type="match status" value="1"/>
</dbReference>
<organism evidence="9 10">
    <name type="scientific">Chelatococcus reniformis</name>
    <dbReference type="NCBI Taxonomy" id="1494448"/>
    <lineage>
        <taxon>Bacteria</taxon>
        <taxon>Pseudomonadati</taxon>
        <taxon>Pseudomonadota</taxon>
        <taxon>Alphaproteobacteria</taxon>
        <taxon>Hyphomicrobiales</taxon>
        <taxon>Chelatococcaceae</taxon>
        <taxon>Chelatococcus</taxon>
    </lineage>
</organism>
<dbReference type="Gene3D" id="1.10.287.110">
    <property type="entry name" value="DnaJ domain"/>
    <property type="match status" value="1"/>
</dbReference>